<dbReference type="Proteomes" id="UP000000323">
    <property type="component" value="Chromosome 2"/>
</dbReference>
<feature type="transmembrane region" description="Helical" evidence="1">
    <location>
        <begin position="344"/>
        <end position="363"/>
    </location>
</feature>
<feature type="transmembrane region" description="Helical" evidence="1">
    <location>
        <begin position="494"/>
        <end position="516"/>
    </location>
</feature>
<reference evidence="3" key="1">
    <citation type="journal article" date="2010" name="Stand. Genomic Sci.">
        <title>Complete genome sequence of 'Thermobaculum terrenum' type strain (YNP1).</title>
        <authorList>
            <person name="Kiss H."/>
            <person name="Cleland D."/>
            <person name="Lapidus A."/>
            <person name="Lucas S."/>
            <person name="Glavina Del Rio T."/>
            <person name="Nolan M."/>
            <person name="Tice H."/>
            <person name="Han C."/>
            <person name="Goodwin L."/>
            <person name="Pitluck S."/>
            <person name="Liolios K."/>
            <person name="Ivanova N."/>
            <person name="Mavromatis K."/>
            <person name="Ovchinnikova G."/>
            <person name="Pati A."/>
            <person name="Chen A."/>
            <person name="Palaniappan K."/>
            <person name="Land M."/>
            <person name="Hauser L."/>
            <person name="Chang Y."/>
            <person name="Jeffries C."/>
            <person name="Lu M."/>
            <person name="Brettin T."/>
            <person name="Detter J."/>
            <person name="Goker M."/>
            <person name="Tindall B."/>
            <person name="Beck B."/>
            <person name="McDermott T."/>
            <person name="Woyke T."/>
            <person name="Bristow J."/>
            <person name="Eisen J."/>
            <person name="Markowitz V."/>
            <person name="Hugenholtz P."/>
            <person name="Kyrpides N."/>
            <person name="Klenk H."/>
            <person name="Cheng J."/>
        </authorList>
    </citation>
    <scope>NUCLEOTIDE SEQUENCE [LARGE SCALE GENOMIC DNA]</scope>
    <source>
        <strain evidence="3">ATCC BAA-798 / YNP1</strain>
    </source>
</reference>
<sequence length="528" mass="56678">MWHYMRTLLTLRIKMLLRPSPRQDSRRPWLGLVSSAVAVLCVAAAVLLVIVSLFGEAQSGGYLRTFLLWCSTAGVTFLFLMAVPALLESLTTKGDLRLLLLTPVASWWVVLEKLIASYLRLLGLALLPSALVVAGLGLTFDHPCSYWPLAMLAVLLLPAAPLAAATLLTVAVLRWIPPARARAIASLLGAGLGLAYYAGSQLLAQRAVEILGSGAVLEWLGRLPTSWPGQALALALQGDELRAAAYLLGTAVTSAAAGALGLWLSVRVFELGWASFQEVATSTRSHRSGRDRAGARPPWWSLASKDWKELRRDPQHLVGLLYPLVIFGAGVYRSLAVASTRGEGWPIFATIDMGMYFMIMTLAQPSINREGRRLYLLTLCPLSPREIFVGKWLYAAVPPLALAAALDIAYGLWAGLHPLATIYMLLITTLLAVTLAGVLLWVAVRWPRLDWQDAGRQVSFVASAVGGLAGLGVLAAVALPALGALWLWDTHPLLALPLGALPLATSGLAIMVLLALGPLQLERLLSPS</sequence>
<evidence type="ECO:0000313" key="2">
    <source>
        <dbReference type="EMBL" id="ACZ43334.1"/>
    </source>
</evidence>
<keyword evidence="1" id="KW-0812">Transmembrane</keyword>
<dbReference type="EMBL" id="CP001826">
    <property type="protein sequence ID" value="ACZ43334.1"/>
    <property type="molecule type" value="Genomic_DNA"/>
</dbReference>
<dbReference type="Pfam" id="PF16949">
    <property type="entry name" value="ABC_tran_2"/>
    <property type="match status" value="1"/>
</dbReference>
<organism evidence="2 3">
    <name type="scientific">Thermobaculum terrenum (strain ATCC BAA-798 / CCMEE 7001 / YNP1)</name>
    <dbReference type="NCBI Taxonomy" id="525904"/>
    <lineage>
        <taxon>Bacteria</taxon>
        <taxon>Bacillati</taxon>
        <taxon>Chloroflexota</taxon>
        <taxon>Chloroflexia</taxon>
        <taxon>Candidatus Thermobaculales</taxon>
        <taxon>Candidatus Thermobaculaceae</taxon>
        <taxon>Thermobaculum</taxon>
    </lineage>
</organism>
<feature type="transmembrane region" description="Helical" evidence="1">
    <location>
        <begin position="122"/>
        <end position="140"/>
    </location>
</feature>
<dbReference type="HOGENOM" id="CLU_030091_0_0_0"/>
<dbReference type="InterPro" id="IPR031599">
    <property type="entry name" value="ABC_tran_2"/>
</dbReference>
<accession>D1CHW3</accession>
<dbReference type="KEGG" id="ttr:Tter_2440"/>
<feature type="transmembrane region" description="Helical" evidence="1">
    <location>
        <begin position="458"/>
        <end position="488"/>
    </location>
</feature>
<feature type="transmembrane region" description="Helical" evidence="1">
    <location>
        <begin position="317"/>
        <end position="338"/>
    </location>
</feature>
<dbReference type="OrthoDB" id="5241646at2"/>
<feature type="transmembrane region" description="Helical" evidence="1">
    <location>
        <begin position="392"/>
        <end position="416"/>
    </location>
</feature>
<feature type="transmembrane region" description="Helical" evidence="1">
    <location>
        <begin position="29"/>
        <end position="54"/>
    </location>
</feature>
<evidence type="ECO:0000256" key="1">
    <source>
        <dbReference type="SAM" id="Phobius"/>
    </source>
</evidence>
<feature type="transmembrane region" description="Helical" evidence="1">
    <location>
        <begin position="243"/>
        <end position="266"/>
    </location>
</feature>
<feature type="transmembrane region" description="Helical" evidence="1">
    <location>
        <begin position="66"/>
        <end position="86"/>
    </location>
</feature>
<feature type="transmembrane region" description="Helical" evidence="1">
    <location>
        <begin position="422"/>
        <end position="446"/>
    </location>
</feature>
<keyword evidence="3" id="KW-1185">Reference proteome</keyword>
<gene>
    <name evidence="2" type="ordered locus">Tter_2440</name>
</gene>
<protein>
    <recommendedName>
        <fullName evidence="4">ABC-2 type transport system permease protein</fullName>
    </recommendedName>
</protein>
<dbReference type="RefSeq" id="WP_012876365.1">
    <property type="nucleotide sequence ID" value="NC_013526.1"/>
</dbReference>
<evidence type="ECO:0000313" key="3">
    <source>
        <dbReference type="Proteomes" id="UP000000323"/>
    </source>
</evidence>
<keyword evidence="1" id="KW-0472">Membrane</keyword>
<proteinExistence type="predicted"/>
<feature type="transmembrane region" description="Helical" evidence="1">
    <location>
        <begin position="146"/>
        <end position="176"/>
    </location>
</feature>
<feature type="transmembrane region" description="Helical" evidence="1">
    <location>
        <begin position="183"/>
        <end position="199"/>
    </location>
</feature>
<dbReference type="AlphaFoldDB" id="D1CHW3"/>
<keyword evidence="1" id="KW-1133">Transmembrane helix</keyword>
<evidence type="ECO:0008006" key="4">
    <source>
        <dbReference type="Google" id="ProtNLM"/>
    </source>
</evidence>
<dbReference type="STRING" id="525904.Tter_2440"/>
<name>D1CHW3_THET1</name>